<dbReference type="EMBL" id="ASQP01000478">
    <property type="protein sequence ID" value="OMI34208.1"/>
    <property type="molecule type" value="Genomic_DNA"/>
</dbReference>
<protein>
    <submittedName>
        <fullName evidence="2">Uncharacterized protein</fullName>
    </submittedName>
</protein>
<name>A0A1R1S7N5_9ACTN</name>
<feature type="region of interest" description="Disordered" evidence="1">
    <location>
        <begin position="1"/>
        <end position="56"/>
    </location>
</feature>
<dbReference type="Proteomes" id="UP000186168">
    <property type="component" value="Unassembled WGS sequence"/>
</dbReference>
<dbReference type="AlphaFoldDB" id="A0A1R1S7N5"/>
<evidence type="ECO:0000313" key="2">
    <source>
        <dbReference type="EMBL" id="OMI34208.1"/>
    </source>
</evidence>
<evidence type="ECO:0000313" key="3">
    <source>
        <dbReference type="Proteomes" id="UP000186168"/>
    </source>
</evidence>
<feature type="non-terminal residue" evidence="2">
    <location>
        <position position="156"/>
    </location>
</feature>
<proteinExistence type="predicted"/>
<gene>
    <name evidence="2" type="ORF">SPAR_37588</name>
</gene>
<organism evidence="2 3">
    <name type="scientific">Streptomyces sparsogenes DSM 40356</name>
    <dbReference type="NCBI Taxonomy" id="1331668"/>
    <lineage>
        <taxon>Bacteria</taxon>
        <taxon>Bacillati</taxon>
        <taxon>Actinomycetota</taxon>
        <taxon>Actinomycetes</taxon>
        <taxon>Kitasatosporales</taxon>
        <taxon>Streptomycetaceae</taxon>
        <taxon>Streptomyces</taxon>
    </lineage>
</organism>
<comment type="caution">
    <text evidence="2">The sequence shown here is derived from an EMBL/GenBank/DDBJ whole genome shotgun (WGS) entry which is preliminary data.</text>
</comment>
<keyword evidence="3" id="KW-1185">Reference proteome</keyword>
<accession>A0A1R1S7N5</accession>
<evidence type="ECO:0000256" key="1">
    <source>
        <dbReference type="SAM" id="MobiDB-lite"/>
    </source>
</evidence>
<reference evidence="2 3" key="1">
    <citation type="submission" date="2013-05" db="EMBL/GenBank/DDBJ databases">
        <title>Genome sequence of Streptomyces sparsogenes DSM 40356.</title>
        <authorList>
            <person name="Coyne S."/>
            <person name="Seebeck F.P."/>
        </authorList>
    </citation>
    <scope>NUCLEOTIDE SEQUENCE [LARGE SCALE GENOMIC DNA]</scope>
    <source>
        <strain evidence="2 3">DSM 40356</strain>
    </source>
</reference>
<sequence length="156" mass="15786">MVGQVLDPVGGGRAAQQPRGVDPVHRAVPAEGPGELPVAQRASGGGGGEEEGHARAALLEADQFPGAAGTCTGRAPPALSAVSALSVLSALSPCSASATRLPKVGRSRNSVRGTAIRSSSWIRPRSRTAMSESPPRAKKSSSSRAEDVPSSRVQMA</sequence>
<feature type="region of interest" description="Disordered" evidence="1">
    <location>
        <begin position="96"/>
        <end position="156"/>
    </location>
</feature>